<evidence type="ECO:0000313" key="8">
    <source>
        <dbReference type="EMBL" id="OHV18262.1"/>
    </source>
</evidence>
<dbReference type="PROSITE" id="PS51900">
    <property type="entry name" value="CB"/>
    <property type="match status" value="1"/>
</dbReference>
<protein>
    <recommendedName>
        <fullName evidence="10">Integrase</fullName>
    </recommendedName>
</protein>
<dbReference type="PANTHER" id="PTHR30629:SF2">
    <property type="entry name" value="PROPHAGE INTEGRASE INTS-RELATED"/>
    <property type="match status" value="1"/>
</dbReference>
<dbReference type="GO" id="GO:0015074">
    <property type="term" value="P:DNA integration"/>
    <property type="evidence" value="ECO:0007669"/>
    <property type="project" value="UniProtKB-KW"/>
</dbReference>
<dbReference type="InterPro" id="IPR050808">
    <property type="entry name" value="Phage_Integrase"/>
</dbReference>
<dbReference type="GO" id="GO:0006310">
    <property type="term" value="P:DNA recombination"/>
    <property type="evidence" value="ECO:0007669"/>
    <property type="project" value="UniProtKB-KW"/>
</dbReference>
<dbReference type="GO" id="GO:0003677">
    <property type="term" value="F:DNA binding"/>
    <property type="evidence" value="ECO:0007669"/>
    <property type="project" value="UniProtKB-UniRule"/>
</dbReference>
<comment type="similarity">
    <text evidence="1">Belongs to the 'phage' integrase family.</text>
</comment>
<dbReference type="Proteomes" id="UP000180215">
    <property type="component" value="Unassembled WGS sequence"/>
</dbReference>
<dbReference type="EMBL" id="MNAO01000002">
    <property type="protein sequence ID" value="OHV18262.1"/>
    <property type="molecule type" value="Genomic_DNA"/>
</dbReference>
<dbReference type="PROSITE" id="PS51898">
    <property type="entry name" value="TYR_RECOMBINASE"/>
    <property type="match status" value="1"/>
</dbReference>
<evidence type="ECO:0000256" key="2">
    <source>
        <dbReference type="ARBA" id="ARBA00022908"/>
    </source>
</evidence>
<proteinExistence type="inferred from homology"/>
<evidence type="ECO:0000256" key="3">
    <source>
        <dbReference type="ARBA" id="ARBA00023125"/>
    </source>
</evidence>
<reference evidence="8 9" key="1">
    <citation type="submission" date="2016-10" db="EMBL/GenBank/DDBJ databases">
        <title>Draft genome sequence of Methylobacterium extorquens CP3, a seed endophyte of Crotalaria pumila with plant growth-promoting and metal tolerance properties.</title>
        <authorList>
            <person name="Sanchez-Lopez A.S."/>
            <person name="Van Hamme J.D."/>
            <person name="Thijs S."/>
            <person name="Mcammond B.M."/>
            <person name="Stevens V."/>
            <person name="Gonzalez-Chavez M.D.C."/>
            <person name="Vangronsveld J."/>
        </authorList>
    </citation>
    <scope>NUCLEOTIDE SEQUENCE [LARGE SCALE GENOMIC DNA]</scope>
    <source>
        <strain evidence="8 9">CP3</strain>
    </source>
</reference>
<dbReference type="InterPro" id="IPR010998">
    <property type="entry name" value="Integrase_recombinase_N"/>
</dbReference>
<evidence type="ECO:0000256" key="5">
    <source>
        <dbReference type="PROSITE-ProRule" id="PRU01248"/>
    </source>
</evidence>
<accession>A0A1S1PCL1</accession>
<dbReference type="Pfam" id="PF22022">
    <property type="entry name" value="Phage_int_M"/>
    <property type="match status" value="1"/>
</dbReference>
<name>A0A1S1PCL1_METEX</name>
<dbReference type="Pfam" id="PF13356">
    <property type="entry name" value="Arm-DNA-bind_3"/>
    <property type="match status" value="1"/>
</dbReference>
<evidence type="ECO:0000256" key="4">
    <source>
        <dbReference type="ARBA" id="ARBA00023172"/>
    </source>
</evidence>
<evidence type="ECO:0000259" key="7">
    <source>
        <dbReference type="PROSITE" id="PS51900"/>
    </source>
</evidence>
<keyword evidence="4" id="KW-0233">DNA recombination</keyword>
<dbReference type="PANTHER" id="PTHR30629">
    <property type="entry name" value="PROPHAGE INTEGRASE"/>
    <property type="match status" value="1"/>
</dbReference>
<dbReference type="Gene3D" id="3.30.160.390">
    <property type="entry name" value="Integrase, DNA-binding domain"/>
    <property type="match status" value="1"/>
</dbReference>
<feature type="domain" description="Core-binding (CB)" evidence="7">
    <location>
        <begin position="99"/>
        <end position="180"/>
    </location>
</feature>
<dbReference type="CDD" id="cd00801">
    <property type="entry name" value="INT_P4_C"/>
    <property type="match status" value="1"/>
</dbReference>
<keyword evidence="2" id="KW-0229">DNA integration</keyword>
<dbReference type="AlphaFoldDB" id="A0A1S1PCL1"/>
<dbReference type="InterPro" id="IPR038488">
    <property type="entry name" value="Integrase_DNA-bd_sf"/>
</dbReference>
<organism evidence="8 9">
    <name type="scientific">Methylorubrum extorquens</name>
    <name type="common">Methylobacterium dichloromethanicum</name>
    <name type="synonym">Methylobacterium extorquens</name>
    <dbReference type="NCBI Taxonomy" id="408"/>
    <lineage>
        <taxon>Bacteria</taxon>
        <taxon>Pseudomonadati</taxon>
        <taxon>Pseudomonadota</taxon>
        <taxon>Alphaproteobacteria</taxon>
        <taxon>Hyphomicrobiales</taxon>
        <taxon>Methylobacteriaceae</taxon>
        <taxon>Methylorubrum</taxon>
    </lineage>
</organism>
<dbReference type="Gene3D" id="1.10.150.130">
    <property type="match status" value="1"/>
</dbReference>
<dbReference type="Gene3D" id="1.10.443.10">
    <property type="entry name" value="Intergrase catalytic core"/>
    <property type="match status" value="1"/>
</dbReference>
<dbReference type="InterPro" id="IPR013762">
    <property type="entry name" value="Integrase-like_cat_sf"/>
</dbReference>
<keyword evidence="3 5" id="KW-0238">DNA-binding</keyword>
<dbReference type="InterPro" id="IPR011010">
    <property type="entry name" value="DNA_brk_join_enz"/>
</dbReference>
<evidence type="ECO:0000256" key="1">
    <source>
        <dbReference type="ARBA" id="ARBA00008857"/>
    </source>
</evidence>
<comment type="caution">
    <text evidence="8">The sequence shown here is derived from an EMBL/GenBank/DDBJ whole genome shotgun (WGS) entry which is preliminary data.</text>
</comment>
<evidence type="ECO:0000313" key="9">
    <source>
        <dbReference type="Proteomes" id="UP000180215"/>
    </source>
</evidence>
<evidence type="ECO:0000259" key="6">
    <source>
        <dbReference type="PROSITE" id="PS51898"/>
    </source>
</evidence>
<dbReference type="SUPFAM" id="SSF56349">
    <property type="entry name" value="DNA breaking-rejoining enzymes"/>
    <property type="match status" value="1"/>
</dbReference>
<feature type="domain" description="Tyr recombinase" evidence="6">
    <location>
        <begin position="201"/>
        <end position="376"/>
    </location>
</feature>
<dbReference type="InterPro" id="IPR002104">
    <property type="entry name" value="Integrase_catalytic"/>
</dbReference>
<sequence>MKLTKSAVAALAVEPGRSERVVWDSEMPRFGVRIRATGNKSWVIRPARSGGKSLLHTIGAVDTLDVSTARQTARTKLAEVDLGGDPTKAKREARARAVVTLGSLVETYIADKIAQGRRTSTIGNLRHHLEKHWEPLHARPITEIGRAEVAVRHRVIAKESGPSAADRASSVLSTFFAWAIQEGLTDSNPAAGTRKAVAHEHQDRSLSNDELAAVWQACRDDQFGRIIKLLILTGQRKNEVAGMRWSEIDLQGAIWTLPAERMKNQRPHTVPLSSAALDLLNSALRHGDRDLVFGEGQGPFSGFSRAKRTLSERAGMGPDEWRIHDIRHTVSTGMNSIGIMPYIVEAVLSHISGARAGVAGRYNHATYLPEKREALDRWAGEVARTCRLEPTVNA</sequence>
<dbReference type="InterPro" id="IPR025166">
    <property type="entry name" value="Integrase_DNA_bind_dom"/>
</dbReference>
<gene>
    <name evidence="8" type="ORF">BK022_00380</name>
</gene>
<dbReference type="Pfam" id="PF00589">
    <property type="entry name" value="Phage_integrase"/>
    <property type="match status" value="1"/>
</dbReference>
<dbReference type="InterPro" id="IPR053876">
    <property type="entry name" value="Phage_int_M"/>
</dbReference>
<dbReference type="InterPro" id="IPR044068">
    <property type="entry name" value="CB"/>
</dbReference>
<evidence type="ECO:0008006" key="10">
    <source>
        <dbReference type="Google" id="ProtNLM"/>
    </source>
</evidence>